<accession>A0A939B6E7</accession>
<keyword evidence="3" id="KW-1185">Reference proteome</keyword>
<keyword evidence="1" id="KW-0472">Membrane</keyword>
<evidence type="ECO:0000313" key="2">
    <source>
        <dbReference type="EMBL" id="MBM6663147.1"/>
    </source>
</evidence>
<dbReference type="EMBL" id="JACJJL010000056">
    <property type="protein sequence ID" value="MBM6663147.1"/>
    <property type="molecule type" value="Genomic_DNA"/>
</dbReference>
<dbReference type="Proteomes" id="UP000764045">
    <property type="component" value="Unassembled WGS sequence"/>
</dbReference>
<comment type="caution">
    <text evidence="2">The sequence shown here is derived from an EMBL/GenBank/DDBJ whole genome shotgun (WGS) entry which is preliminary data.</text>
</comment>
<name>A0A939B6E7_9BACT</name>
<feature type="transmembrane region" description="Helical" evidence="1">
    <location>
        <begin position="21"/>
        <end position="39"/>
    </location>
</feature>
<keyword evidence="1" id="KW-1133">Transmembrane helix</keyword>
<evidence type="ECO:0000313" key="3">
    <source>
        <dbReference type="Proteomes" id="UP000764045"/>
    </source>
</evidence>
<reference evidence="2 3" key="1">
    <citation type="journal article" date="2021" name="Sci. Rep.">
        <title>The distribution of antibiotic resistance genes in chicken gut microbiota commensals.</title>
        <authorList>
            <person name="Juricova H."/>
            <person name="Matiasovicova J."/>
            <person name="Kubasova T."/>
            <person name="Cejkova D."/>
            <person name="Rychlik I."/>
        </authorList>
    </citation>
    <scope>NUCLEOTIDE SEQUENCE [LARGE SCALE GENOMIC DNA]</scope>
    <source>
        <strain evidence="2 3">An819</strain>
    </source>
</reference>
<feature type="transmembrane region" description="Helical" evidence="1">
    <location>
        <begin position="200"/>
        <end position="221"/>
    </location>
</feature>
<gene>
    <name evidence="2" type="ORF">H6B30_15610</name>
</gene>
<sequence length="328" mass="37097">MKEKDLRKEAYKESKKSQRKETVIVFAVIAGAGALFWCALIPINFWFGCGLGLFLIAVACFFAHATWKRHQTELHAVAQGILTEAEVVEVKDEKDSDGKLTTMAVYEFALPGGLKHRFKESVSSSMAGILGLIRVGVKLPLFVDRNNPDIFYKMKHRLTEQSVPDMDDAVISQYLGKYGNSLDRLRPEEVVRGYKMFGRIWRTFLGLVIAGALAGIGFVVYNNWRNMRHDDIGLPPGVFISLIGTTEVYQYFPETNEWSYYADDFGVARTARWRYDSKCRKPLQLGYTGASFTSQGASDWPELLIPESYRDRLDEFAADKTDNSLTPP</sequence>
<organism evidence="2 3">
    <name type="scientific">Marseilla massiliensis</name>
    <dbReference type="NCBI Taxonomy" id="1841864"/>
    <lineage>
        <taxon>Bacteria</taxon>
        <taxon>Pseudomonadati</taxon>
        <taxon>Bacteroidota</taxon>
        <taxon>Bacteroidia</taxon>
        <taxon>Bacteroidales</taxon>
        <taxon>Prevotellaceae</taxon>
        <taxon>Marseilla</taxon>
    </lineage>
</organism>
<dbReference type="RefSeq" id="WP_205112186.1">
    <property type="nucleotide sequence ID" value="NZ_JACJJL010000056.1"/>
</dbReference>
<protein>
    <submittedName>
        <fullName evidence="2">Uncharacterized protein</fullName>
    </submittedName>
</protein>
<evidence type="ECO:0000256" key="1">
    <source>
        <dbReference type="SAM" id="Phobius"/>
    </source>
</evidence>
<feature type="transmembrane region" description="Helical" evidence="1">
    <location>
        <begin position="45"/>
        <end position="65"/>
    </location>
</feature>
<keyword evidence="1" id="KW-0812">Transmembrane</keyword>
<proteinExistence type="predicted"/>
<dbReference type="AlphaFoldDB" id="A0A939B6E7"/>